<feature type="domain" description="Bacteriophage tail tape measure C-terminal" evidence="2">
    <location>
        <begin position="497"/>
        <end position="557"/>
    </location>
</feature>
<reference evidence="3 4" key="1">
    <citation type="submission" date="2019-02" db="EMBL/GenBank/DDBJ databases">
        <title>Genomic Encyclopedia of Archaeal and Bacterial Type Strains, Phase II (KMG-II): from individual species to whole genera.</title>
        <authorList>
            <person name="Goeker M."/>
        </authorList>
    </citation>
    <scope>NUCLEOTIDE SEQUENCE [LARGE SCALE GENOMIC DNA]</scope>
    <source>
        <strain evidence="3 4">DSM 18101</strain>
    </source>
</reference>
<protein>
    <submittedName>
        <fullName evidence="3">Tail tape-measure protein</fullName>
    </submittedName>
</protein>
<feature type="coiled-coil region" evidence="1">
    <location>
        <begin position="133"/>
        <end position="189"/>
    </location>
</feature>
<dbReference type="InterPro" id="IPR006431">
    <property type="entry name" value="Phage_tape_meas_C"/>
</dbReference>
<dbReference type="Proteomes" id="UP000292958">
    <property type="component" value="Unassembled WGS sequence"/>
</dbReference>
<evidence type="ECO:0000313" key="3">
    <source>
        <dbReference type="EMBL" id="RZU39326.1"/>
    </source>
</evidence>
<gene>
    <name evidence="3" type="ORF">BDD14_0695</name>
</gene>
<sequence length="735" mass="77889">MPAGNVQVVLSVDKATYSQAMTEAQRQLDSFAGKARTAGHSTVSSMQAASASIRLLENPMSANIRAIERLISQSQVLSGVLKAAFPVVGAVMLGEMFLKLGTEVAEFVKKANDMPKAIGQGFNSLHLSSQAATDALKLTNDQLQNHIDKLQGKTQNNLAIQLDETRIKADELAKSLEQDANKVKELLSQNKLTGLAGLLTGQAGTGSVSGSVSYGMNEIQHLAYLNRQAVGTPGAAQAQKNLADKQEYYRKYAQNQLFIRNHPEYATDESTQDMAGDQTANKAILTGFLDVLNDQQASQAEKNRNAALVPKNQQAEVNSAAAKKQADEFRKQLEIDQELWNKAQELERNMAQFSTQYLDEFYKTNGLSTADNTSLTAAGKASNERIQALREAIDLQKQFSDAQAESSIQMQAATGNMTKLDAAQAMVNLHTSQYNDAIAQLQAQRQGITTDKRYGDNDEARQAALQRNQNQMDSLNASRTIQVAQDNVQANPQASSALVGAKDALDDFVLASKDAASQMRNITESILGGLNQQLVAGLSGQRTNFGNFGAGVFRSVAGAGLTHLEGSALGALGFGSSAKLGTQENPMYVRIADKVSGAVSAAGGMLGKLFGGSSSSSGSNDQGGGGMDTISSVLTDTIPFLASGGPINGPAIVGEAGPELFNPGTSGTIIPNHKLSSVLPTSAGHTFNIDARGATDPAQVQVAVNRAIQQAAPQIMAGSVHAMNERTKRRPSTVR</sequence>
<comment type="caution">
    <text evidence="3">The sequence shown here is derived from an EMBL/GenBank/DDBJ whole genome shotgun (WGS) entry which is preliminary data.</text>
</comment>
<dbReference type="EMBL" id="SHKW01000001">
    <property type="protein sequence ID" value="RZU39326.1"/>
    <property type="molecule type" value="Genomic_DNA"/>
</dbReference>
<keyword evidence="1" id="KW-0175">Coiled coil</keyword>
<proteinExistence type="predicted"/>
<name>A0A4V2G424_9BACT</name>
<organism evidence="3 4">
    <name type="scientific">Edaphobacter modestus</name>
    <dbReference type="NCBI Taxonomy" id="388466"/>
    <lineage>
        <taxon>Bacteria</taxon>
        <taxon>Pseudomonadati</taxon>
        <taxon>Acidobacteriota</taxon>
        <taxon>Terriglobia</taxon>
        <taxon>Terriglobales</taxon>
        <taxon>Acidobacteriaceae</taxon>
        <taxon>Edaphobacter</taxon>
    </lineage>
</organism>
<evidence type="ECO:0000313" key="4">
    <source>
        <dbReference type="Proteomes" id="UP000292958"/>
    </source>
</evidence>
<keyword evidence="4" id="KW-1185">Reference proteome</keyword>
<accession>A0A4V2G424</accession>
<evidence type="ECO:0000259" key="2">
    <source>
        <dbReference type="Pfam" id="PF09718"/>
    </source>
</evidence>
<dbReference type="AlphaFoldDB" id="A0A4V2G424"/>
<dbReference type="Pfam" id="PF09718">
    <property type="entry name" value="Tape_meas_lam_C"/>
    <property type="match status" value="1"/>
</dbReference>
<evidence type="ECO:0000256" key="1">
    <source>
        <dbReference type="SAM" id="Coils"/>
    </source>
</evidence>